<gene>
    <name evidence="1" type="ORF">CELE_K05C4.4</name>
    <name evidence="1 3" type="ORF">K05C4.4</name>
</gene>
<dbReference type="WormBase" id="K05C4.4">
    <property type="protein sequence ID" value="CE53702"/>
    <property type="gene ID" value="WBGene00010581"/>
</dbReference>
<dbReference type="Proteomes" id="UP000001940">
    <property type="component" value="Chromosome I"/>
</dbReference>
<evidence type="ECO:0000313" key="2">
    <source>
        <dbReference type="Proteomes" id="UP000001940"/>
    </source>
</evidence>
<proteinExistence type="predicted"/>
<dbReference type="Gene3D" id="3.80.10.10">
    <property type="entry name" value="Ribonuclease Inhibitor"/>
    <property type="match status" value="1"/>
</dbReference>
<dbReference type="InterPro" id="IPR032675">
    <property type="entry name" value="LRR_dom_sf"/>
</dbReference>
<organism evidence="1 2">
    <name type="scientific">Caenorhabditis elegans</name>
    <dbReference type="NCBI Taxonomy" id="6239"/>
    <lineage>
        <taxon>Eukaryota</taxon>
        <taxon>Metazoa</taxon>
        <taxon>Ecdysozoa</taxon>
        <taxon>Nematoda</taxon>
        <taxon>Chromadorea</taxon>
        <taxon>Rhabditida</taxon>
        <taxon>Rhabditina</taxon>
        <taxon>Rhabditomorpha</taxon>
        <taxon>Rhabditoidea</taxon>
        <taxon>Rhabditidae</taxon>
        <taxon>Peloderinae</taxon>
        <taxon>Caenorhabditis</taxon>
    </lineage>
</organism>
<dbReference type="eggNOG" id="KOG2277">
    <property type="taxonomic scope" value="Eukaryota"/>
</dbReference>
<dbReference type="AGR" id="WB:WBGene00010581"/>
<dbReference type="HOGENOM" id="CLU_634975_0_0_1"/>
<dbReference type="InParanoid" id="Q9XUU4"/>
<dbReference type="Bgee" id="WBGene00010581">
    <property type="expression patterns" value="Expressed in adult organism and 1 other cell type or tissue"/>
</dbReference>
<evidence type="ECO:0000313" key="1">
    <source>
        <dbReference type="EMBL" id="CAB04574.2"/>
    </source>
</evidence>
<dbReference type="EMBL" id="BX284601">
    <property type="protein sequence ID" value="CAB04574.2"/>
    <property type="molecule type" value="Genomic_DNA"/>
</dbReference>
<accession>Q9XUU4</accession>
<protein>
    <submittedName>
        <fullName evidence="1">Leucine Rich repeat-containing domain protein</fullName>
    </submittedName>
</protein>
<dbReference type="UCSC" id="K05C4.4">
    <property type="organism name" value="c. elegans"/>
</dbReference>
<evidence type="ECO:0000313" key="3">
    <source>
        <dbReference type="WormBase" id="K05C4.4"/>
    </source>
</evidence>
<dbReference type="PaxDb" id="6239-K05C4.4"/>
<sequence length="437" mass="49387">MSSRSSRRTIFENLSYLAAQLGCPLIIQDFDLKIKRDVEPPATAAVKRLISFATIPACCLHSKGTGPDAQSAEKSASHAILDKFSVIVSSDFRSHLINCANDNEVKDLIPQVAPFFEQLKVAIAADFMSISELHTFDLTAKAKARGKELMTRVLQNVKESTIGYERNILKKASETESVSSQKSTRNISNSVIFEFEALEMRQDLEKSMKKCFHDWKGVERVTYSKTDEVLRAQLFTSHNFSEKNLAETILKLGFKTITESVIVDKNELKFETLASEIAEVGQYVSTVQDMSVLDVITVNRLLEVRPDTLDVSGFCFNLEIFRSINLEGIKKFTARDHCLNSLRNFPYLPNCTVLGLSNNNIKECTRILVKQVVNVEHLDLRNNFLTMNCTFPLLSLKSLTHLKLSDNFRVAFRVAFSSCIFELPDLLQLIFSKESRR</sequence>
<dbReference type="PIR" id="T23343">
    <property type="entry name" value="T23343"/>
</dbReference>
<dbReference type="AlphaFoldDB" id="Q9XUU4"/>
<keyword evidence="2" id="KW-1185">Reference proteome</keyword>
<name>Q9XUU4_CAEEL</name>
<dbReference type="SUPFAM" id="SSF52058">
    <property type="entry name" value="L domain-like"/>
    <property type="match status" value="1"/>
</dbReference>
<dbReference type="SMR" id="Q9XUU4"/>
<reference evidence="1 2" key="1">
    <citation type="journal article" date="1998" name="Science">
        <title>Genome sequence of the nematode C. elegans: a platform for investigating biology.</title>
        <authorList>
            <consortium name="The C. elegans sequencing consortium"/>
            <person name="Sulson J.E."/>
            <person name="Waterston R."/>
        </authorList>
    </citation>
    <scope>NUCLEOTIDE SEQUENCE [LARGE SCALE GENOMIC DNA]</scope>
    <source>
        <strain evidence="1 2">Bristol N2</strain>
    </source>
</reference>